<proteinExistence type="predicted"/>
<evidence type="ECO:0000313" key="3">
    <source>
        <dbReference type="Proteomes" id="UP000236655"/>
    </source>
</evidence>
<keyword evidence="3" id="KW-1185">Reference proteome</keyword>
<evidence type="ECO:0000256" key="1">
    <source>
        <dbReference type="SAM" id="Phobius"/>
    </source>
</evidence>
<protein>
    <submittedName>
        <fullName evidence="2">Uncharacterized protein</fullName>
    </submittedName>
</protein>
<feature type="transmembrane region" description="Helical" evidence="1">
    <location>
        <begin position="12"/>
        <end position="29"/>
    </location>
</feature>
<sequence length="73" mass="9144">MLRKILKWRNNLWLHMSVIIIVYVLIQVFDKYLKVDYALELGLIIYLLFVLLSFFVNFTKYYQRRDERKNQKR</sequence>
<keyword evidence="1" id="KW-0812">Transmembrane</keyword>
<gene>
    <name evidence="2" type="ORF">CUN60_02405</name>
</gene>
<accession>A0A2I7N450</accession>
<organism evidence="2 3">
    <name type="scientific">Aquella oligotrophica</name>
    <dbReference type="NCBI Taxonomy" id="2067065"/>
    <lineage>
        <taxon>Bacteria</taxon>
        <taxon>Pseudomonadati</taxon>
        <taxon>Pseudomonadota</taxon>
        <taxon>Betaproteobacteria</taxon>
        <taxon>Neisseriales</taxon>
        <taxon>Neisseriaceae</taxon>
        <taxon>Aquella</taxon>
    </lineage>
</organism>
<dbReference type="Proteomes" id="UP000236655">
    <property type="component" value="Chromosome"/>
</dbReference>
<dbReference type="AlphaFoldDB" id="A0A2I7N450"/>
<dbReference type="EMBL" id="CP024847">
    <property type="protein sequence ID" value="AUR51201.1"/>
    <property type="molecule type" value="Genomic_DNA"/>
</dbReference>
<dbReference type="RefSeq" id="WP_102950501.1">
    <property type="nucleotide sequence ID" value="NZ_CP024847.1"/>
</dbReference>
<keyword evidence="1" id="KW-0472">Membrane</keyword>
<evidence type="ECO:0000313" key="2">
    <source>
        <dbReference type="EMBL" id="AUR51201.1"/>
    </source>
</evidence>
<dbReference type="KEGG" id="nba:CUN60_02405"/>
<reference evidence="3" key="1">
    <citation type="submission" date="2017-11" db="EMBL/GenBank/DDBJ databases">
        <authorList>
            <person name="Chan K.G."/>
            <person name="Lee L.S."/>
        </authorList>
    </citation>
    <scope>NUCLEOTIDE SEQUENCE [LARGE SCALE GENOMIC DNA]</scope>
    <source>
        <strain evidence="3">DSM 100970</strain>
    </source>
</reference>
<keyword evidence="1" id="KW-1133">Transmembrane helix</keyword>
<feature type="transmembrane region" description="Helical" evidence="1">
    <location>
        <begin position="41"/>
        <end position="62"/>
    </location>
</feature>
<name>A0A2I7N450_9NEIS</name>